<dbReference type="InterPro" id="IPR015262">
    <property type="entry name" value="tRNA_Ile_lys_synt_subst-bd"/>
</dbReference>
<sequence>MPGPPAAVAQVRHAVRQALVAADLAADRTWLTGTPPDAGAPLVLVACSGGADSLALAAGTAFVAPRLGLRAGAVVVDHGLQGGSAQVAAEAAGRCRDLGLDPVEVVPVTVAPSVGGVEGAARKARYAALAARASALGAVAVLVGHTLDDQAEQVLLGLARGSGARSLAGMPARRGLGVEGGEGGEGGAMLLRPLLGTPRARTSQACADLALLAWEDPHNHDPRFTRVRVRRALADLEADLGPGLAAALVRSADLLRDDAEALEAVSATAYRQLGDPPWQVPELGRLPRAVRTRLWRRLALAAGSPGTDLTAQHLLAVDDLVTGWRGQGEVHLPGGVRAGRREGRVWLGRADPSTMAGDPAAGPDPTSRH</sequence>
<dbReference type="InterPro" id="IPR012094">
    <property type="entry name" value="tRNA_Ile_lys_synt"/>
</dbReference>
<dbReference type="Pfam" id="PF09179">
    <property type="entry name" value="TilS"/>
    <property type="match status" value="1"/>
</dbReference>
<dbReference type="GO" id="GO:0005524">
    <property type="term" value="F:ATP binding"/>
    <property type="evidence" value="ECO:0007669"/>
    <property type="project" value="UniProtKB-UniRule"/>
</dbReference>
<dbReference type="Pfam" id="PF01171">
    <property type="entry name" value="ATP_bind_3"/>
    <property type="match status" value="1"/>
</dbReference>
<evidence type="ECO:0000259" key="9">
    <source>
        <dbReference type="Pfam" id="PF01171"/>
    </source>
</evidence>
<dbReference type="SUPFAM" id="SSF52402">
    <property type="entry name" value="Adenine nucleotide alpha hydrolases-like"/>
    <property type="match status" value="1"/>
</dbReference>
<proteinExistence type="inferred from homology"/>
<dbReference type="RefSeq" id="WP_097188446.1">
    <property type="nucleotide sequence ID" value="NZ_OBQK01000007.1"/>
</dbReference>
<dbReference type="GO" id="GO:0005737">
    <property type="term" value="C:cytoplasm"/>
    <property type="evidence" value="ECO:0007669"/>
    <property type="project" value="UniProtKB-SubCell"/>
</dbReference>
<keyword evidence="12" id="KW-1185">Reference proteome</keyword>
<dbReference type="Gene3D" id="3.40.50.620">
    <property type="entry name" value="HUPs"/>
    <property type="match status" value="1"/>
</dbReference>
<evidence type="ECO:0000313" key="12">
    <source>
        <dbReference type="Proteomes" id="UP000219688"/>
    </source>
</evidence>
<keyword evidence="4 7" id="KW-0547">Nucleotide-binding</keyword>
<dbReference type="SUPFAM" id="SSF82829">
    <property type="entry name" value="MesJ substrate recognition domain-like"/>
    <property type="match status" value="1"/>
</dbReference>
<dbReference type="InterPro" id="IPR012795">
    <property type="entry name" value="tRNA_Ile_lys_synt_N"/>
</dbReference>
<evidence type="ECO:0000256" key="8">
    <source>
        <dbReference type="SAM" id="MobiDB-lite"/>
    </source>
</evidence>
<feature type="domain" description="tRNA(Ile)-lysidine/2-thiocytidine synthase N-terminal" evidence="9">
    <location>
        <begin position="43"/>
        <end position="231"/>
    </location>
</feature>
<evidence type="ECO:0000256" key="3">
    <source>
        <dbReference type="ARBA" id="ARBA00022694"/>
    </source>
</evidence>
<dbReference type="InterPro" id="IPR014729">
    <property type="entry name" value="Rossmann-like_a/b/a_fold"/>
</dbReference>
<dbReference type="Gene3D" id="1.20.59.20">
    <property type="match status" value="1"/>
</dbReference>
<accession>A0A285VSV8</accession>
<keyword evidence="3 7" id="KW-0819">tRNA processing</keyword>
<dbReference type="EMBL" id="OBQK01000007">
    <property type="protein sequence ID" value="SOC56316.1"/>
    <property type="molecule type" value="Genomic_DNA"/>
</dbReference>
<organism evidence="11 12">
    <name type="scientific">Ornithinimicrobium cerasi</name>
    <dbReference type="NCBI Taxonomy" id="2248773"/>
    <lineage>
        <taxon>Bacteria</taxon>
        <taxon>Bacillati</taxon>
        <taxon>Actinomycetota</taxon>
        <taxon>Actinomycetes</taxon>
        <taxon>Micrococcales</taxon>
        <taxon>Ornithinimicrobiaceae</taxon>
        <taxon>Ornithinimicrobium</taxon>
    </lineage>
</organism>
<evidence type="ECO:0000256" key="6">
    <source>
        <dbReference type="ARBA" id="ARBA00048539"/>
    </source>
</evidence>
<evidence type="ECO:0000256" key="2">
    <source>
        <dbReference type="ARBA" id="ARBA00022598"/>
    </source>
</evidence>
<evidence type="ECO:0000259" key="10">
    <source>
        <dbReference type="Pfam" id="PF09179"/>
    </source>
</evidence>
<keyword evidence="1 7" id="KW-0963">Cytoplasm</keyword>
<reference evidence="12" key="1">
    <citation type="submission" date="2017-08" db="EMBL/GenBank/DDBJ databases">
        <authorList>
            <person name="Varghese N."/>
            <person name="Submissions S."/>
        </authorList>
    </citation>
    <scope>NUCLEOTIDE SEQUENCE [LARGE SCALE GENOMIC DNA]</scope>
    <source>
        <strain evidence="12">USBA17B2</strain>
    </source>
</reference>
<name>A0A285VSV8_9MICO</name>
<comment type="similarity">
    <text evidence="7">Belongs to the tRNA(Ile)-lysidine synthase family.</text>
</comment>
<evidence type="ECO:0000256" key="5">
    <source>
        <dbReference type="ARBA" id="ARBA00022840"/>
    </source>
</evidence>
<dbReference type="EC" id="6.3.4.19" evidence="7"/>
<dbReference type="CDD" id="cd01992">
    <property type="entry name" value="TilS_N"/>
    <property type="match status" value="1"/>
</dbReference>
<comment type="domain">
    <text evidence="7">The N-terminal region contains the highly conserved SGGXDS motif, predicted to be a P-loop motif involved in ATP binding.</text>
</comment>
<protein>
    <recommendedName>
        <fullName evidence="7">tRNA(Ile)-lysidine synthase</fullName>
        <ecNumber evidence="7">6.3.4.19</ecNumber>
    </recommendedName>
    <alternativeName>
        <fullName evidence="7">tRNA(Ile)-2-lysyl-cytidine synthase</fullName>
    </alternativeName>
    <alternativeName>
        <fullName evidence="7">tRNA(Ile)-lysidine synthetase</fullName>
    </alternativeName>
</protein>
<dbReference type="GO" id="GO:0006400">
    <property type="term" value="P:tRNA modification"/>
    <property type="evidence" value="ECO:0007669"/>
    <property type="project" value="UniProtKB-UniRule"/>
</dbReference>
<dbReference type="Proteomes" id="UP000219688">
    <property type="component" value="Unassembled WGS sequence"/>
</dbReference>
<evidence type="ECO:0000256" key="7">
    <source>
        <dbReference type="HAMAP-Rule" id="MF_01161"/>
    </source>
</evidence>
<gene>
    <name evidence="7" type="primary">tilS</name>
    <name evidence="11" type="ORF">SAMN05421879_10796</name>
</gene>
<comment type="function">
    <text evidence="7">Ligates lysine onto the cytidine present at position 34 of the AUA codon-specific tRNA(Ile) that contains the anticodon CAU, in an ATP-dependent manner. Cytidine is converted to lysidine, thus changing the amino acid specificity of the tRNA from methionine to isoleucine.</text>
</comment>
<comment type="catalytic activity">
    <reaction evidence="6 7">
        <text>cytidine(34) in tRNA(Ile2) + L-lysine + ATP = lysidine(34) in tRNA(Ile2) + AMP + diphosphate + H(+)</text>
        <dbReference type="Rhea" id="RHEA:43744"/>
        <dbReference type="Rhea" id="RHEA-COMP:10625"/>
        <dbReference type="Rhea" id="RHEA-COMP:10670"/>
        <dbReference type="ChEBI" id="CHEBI:15378"/>
        <dbReference type="ChEBI" id="CHEBI:30616"/>
        <dbReference type="ChEBI" id="CHEBI:32551"/>
        <dbReference type="ChEBI" id="CHEBI:33019"/>
        <dbReference type="ChEBI" id="CHEBI:82748"/>
        <dbReference type="ChEBI" id="CHEBI:83665"/>
        <dbReference type="ChEBI" id="CHEBI:456215"/>
        <dbReference type="EC" id="6.3.4.19"/>
    </reaction>
</comment>
<dbReference type="PANTHER" id="PTHR43033:SF1">
    <property type="entry name" value="TRNA(ILE)-LYSIDINE SYNTHASE-RELATED"/>
    <property type="match status" value="1"/>
</dbReference>
<dbReference type="NCBIfam" id="TIGR02432">
    <property type="entry name" value="lysidine_TilS_N"/>
    <property type="match status" value="1"/>
</dbReference>
<dbReference type="HAMAP" id="MF_01161">
    <property type="entry name" value="tRNA_Ile_lys_synt"/>
    <property type="match status" value="1"/>
</dbReference>
<evidence type="ECO:0000256" key="1">
    <source>
        <dbReference type="ARBA" id="ARBA00022490"/>
    </source>
</evidence>
<dbReference type="GO" id="GO:0032267">
    <property type="term" value="F:tRNA(Ile)-lysidine synthase activity"/>
    <property type="evidence" value="ECO:0007669"/>
    <property type="project" value="UniProtKB-EC"/>
</dbReference>
<feature type="domain" description="tRNA(Ile)-lysidine synthase substrate-binding" evidence="10">
    <location>
        <begin position="280"/>
        <end position="346"/>
    </location>
</feature>
<feature type="binding site" evidence="7">
    <location>
        <begin position="48"/>
        <end position="53"/>
    </location>
    <ligand>
        <name>ATP</name>
        <dbReference type="ChEBI" id="CHEBI:30616"/>
    </ligand>
</feature>
<evidence type="ECO:0000313" key="11">
    <source>
        <dbReference type="EMBL" id="SOC56316.1"/>
    </source>
</evidence>
<dbReference type="PANTHER" id="PTHR43033">
    <property type="entry name" value="TRNA(ILE)-LYSIDINE SYNTHASE-RELATED"/>
    <property type="match status" value="1"/>
</dbReference>
<evidence type="ECO:0000256" key="4">
    <source>
        <dbReference type="ARBA" id="ARBA00022741"/>
    </source>
</evidence>
<feature type="region of interest" description="Disordered" evidence="8">
    <location>
        <begin position="349"/>
        <end position="369"/>
    </location>
</feature>
<comment type="subcellular location">
    <subcellularLocation>
        <location evidence="7">Cytoplasm</location>
    </subcellularLocation>
</comment>
<keyword evidence="2 7" id="KW-0436">Ligase</keyword>
<dbReference type="AlphaFoldDB" id="A0A285VSV8"/>
<keyword evidence="5 7" id="KW-0067">ATP-binding</keyword>
<dbReference type="InterPro" id="IPR011063">
    <property type="entry name" value="TilS/TtcA_N"/>
</dbReference>